<dbReference type="InterPro" id="IPR036691">
    <property type="entry name" value="Endo/exonu/phosph_ase_sf"/>
</dbReference>
<dbReference type="InterPro" id="IPR005135">
    <property type="entry name" value="Endo/exonuclease/phosphatase"/>
</dbReference>
<dbReference type="SUPFAM" id="SSF56219">
    <property type="entry name" value="DNase I-like"/>
    <property type="match status" value="1"/>
</dbReference>
<keyword evidence="1" id="KW-0472">Membrane</keyword>
<comment type="caution">
    <text evidence="3">The sequence shown here is derived from an EMBL/GenBank/DDBJ whole genome shotgun (WGS) entry which is preliminary data.</text>
</comment>
<evidence type="ECO:0000259" key="2">
    <source>
        <dbReference type="Pfam" id="PF03372"/>
    </source>
</evidence>
<evidence type="ECO:0000256" key="1">
    <source>
        <dbReference type="SAM" id="Phobius"/>
    </source>
</evidence>
<feature type="domain" description="Endonuclease/exonuclease/phosphatase" evidence="2">
    <location>
        <begin position="25"/>
        <end position="243"/>
    </location>
</feature>
<organism evidence="3">
    <name type="scientific">bioreactor metagenome</name>
    <dbReference type="NCBI Taxonomy" id="1076179"/>
    <lineage>
        <taxon>unclassified sequences</taxon>
        <taxon>metagenomes</taxon>
        <taxon>ecological metagenomes</taxon>
    </lineage>
</organism>
<name>A0A644WI55_9ZZZZ</name>
<sequence length="334" mass="36613">MRNYFTYIIILMFPAFLSAGNITFMTYNLQNDNGLNFQSLRITRHAQVITASNADVVSVQEVNGNTNFNNLKSRSGLAGSWYDIAGNGYGIGLLWKSSLGTPTITNVKVNPTPGSTDKESRAYIIAEFADFSFISTHYSLNAVDRDTMTARIIAYANRAGKTVFVGGDFNAQPTYRAMVTFKNNNFRILNNLSENTFPSSAPTSLIDMILGFRKNPTDKQFSVVSAGIPVPPTGVVLKDISDHLPYCVTVNLTDEPGTGTDIPENNNIRVYTKDRTILIDAPDTPLDIKVYNLLGNLVRKETGFGQHAISLEGIAGSVFIVKVNGRGVKVVVRF</sequence>
<dbReference type="EMBL" id="VSSQ01000963">
    <property type="protein sequence ID" value="MPM03555.1"/>
    <property type="molecule type" value="Genomic_DNA"/>
</dbReference>
<protein>
    <recommendedName>
        <fullName evidence="2">Endonuclease/exonuclease/phosphatase domain-containing protein</fullName>
    </recommendedName>
</protein>
<gene>
    <name evidence="3" type="ORF">SDC9_49822</name>
</gene>
<reference evidence="3" key="1">
    <citation type="submission" date="2019-08" db="EMBL/GenBank/DDBJ databases">
        <authorList>
            <person name="Kucharzyk K."/>
            <person name="Murdoch R.W."/>
            <person name="Higgins S."/>
            <person name="Loffler F."/>
        </authorList>
    </citation>
    <scope>NUCLEOTIDE SEQUENCE</scope>
</reference>
<dbReference type="GO" id="GO:0003824">
    <property type="term" value="F:catalytic activity"/>
    <property type="evidence" value="ECO:0007669"/>
    <property type="project" value="InterPro"/>
</dbReference>
<dbReference type="AlphaFoldDB" id="A0A644WI55"/>
<keyword evidence="1" id="KW-1133">Transmembrane helix</keyword>
<keyword evidence="1" id="KW-0812">Transmembrane</keyword>
<proteinExistence type="predicted"/>
<dbReference type="Pfam" id="PF03372">
    <property type="entry name" value="Exo_endo_phos"/>
    <property type="match status" value="1"/>
</dbReference>
<dbReference type="Gene3D" id="3.60.10.10">
    <property type="entry name" value="Endonuclease/exonuclease/phosphatase"/>
    <property type="match status" value="1"/>
</dbReference>
<evidence type="ECO:0000313" key="3">
    <source>
        <dbReference type="EMBL" id="MPM03555.1"/>
    </source>
</evidence>
<feature type="transmembrane region" description="Helical" evidence="1">
    <location>
        <begin position="7"/>
        <end position="27"/>
    </location>
</feature>
<accession>A0A644WI55</accession>